<proteinExistence type="predicted"/>
<evidence type="ECO:0000256" key="1">
    <source>
        <dbReference type="SAM" id="Coils"/>
    </source>
</evidence>
<feature type="region of interest" description="Disordered" evidence="2">
    <location>
        <begin position="1"/>
        <end position="29"/>
    </location>
</feature>
<evidence type="ECO:0000313" key="4">
    <source>
        <dbReference type="Proteomes" id="UP000317716"/>
    </source>
</evidence>
<gene>
    <name evidence="3" type="ORF">E6K72_03450</name>
</gene>
<name>A0A538T2H4_UNCEI</name>
<dbReference type="AlphaFoldDB" id="A0A538T2H4"/>
<sequence>MTADKVTGVDTTLSHDEKEREGNPGECASKCARKANDALEDERDRHDDNLEDCRGNPACISAENARYQAAVNQIQEDRKHCIDGCHHQGGGRGRGHDH</sequence>
<keyword evidence="1" id="KW-0175">Coiled coil</keyword>
<reference evidence="3 4" key="1">
    <citation type="journal article" date="2019" name="Nat. Microbiol.">
        <title>Mediterranean grassland soil C-N compound turnover is dependent on rainfall and depth, and is mediated by genomically divergent microorganisms.</title>
        <authorList>
            <person name="Diamond S."/>
            <person name="Andeer P.F."/>
            <person name="Li Z."/>
            <person name="Crits-Christoph A."/>
            <person name="Burstein D."/>
            <person name="Anantharaman K."/>
            <person name="Lane K.R."/>
            <person name="Thomas B.C."/>
            <person name="Pan C."/>
            <person name="Northen T.R."/>
            <person name="Banfield J.F."/>
        </authorList>
    </citation>
    <scope>NUCLEOTIDE SEQUENCE [LARGE SCALE GENOMIC DNA]</scope>
    <source>
        <strain evidence="3">WS_2</strain>
    </source>
</reference>
<dbReference type="Proteomes" id="UP000317716">
    <property type="component" value="Unassembled WGS sequence"/>
</dbReference>
<protein>
    <submittedName>
        <fullName evidence="3">Uncharacterized protein</fullName>
    </submittedName>
</protein>
<comment type="caution">
    <text evidence="3">The sequence shown here is derived from an EMBL/GenBank/DDBJ whole genome shotgun (WGS) entry which is preliminary data.</text>
</comment>
<organism evidence="3 4">
    <name type="scientific">Eiseniibacteriota bacterium</name>
    <dbReference type="NCBI Taxonomy" id="2212470"/>
    <lineage>
        <taxon>Bacteria</taxon>
        <taxon>Candidatus Eiseniibacteriota</taxon>
    </lineage>
</organism>
<feature type="coiled-coil region" evidence="1">
    <location>
        <begin position="29"/>
        <end position="56"/>
    </location>
</feature>
<evidence type="ECO:0000313" key="3">
    <source>
        <dbReference type="EMBL" id="TMQ57724.1"/>
    </source>
</evidence>
<feature type="compositionally biased region" description="Basic and acidic residues" evidence="2">
    <location>
        <begin position="13"/>
        <end position="23"/>
    </location>
</feature>
<evidence type="ECO:0000256" key="2">
    <source>
        <dbReference type="SAM" id="MobiDB-lite"/>
    </source>
</evidence>
<dbReference type="EMBL" id="VBOS01000110">
    <property type="protein sequence ID" value="TMQ57724.1"/>
    <property type="molecule type" value="Genomic_DNA"/>
</dbReference>
<accession>A0A538T2H4</accession>